<comment type="caution">
    <text evidence="8">The sequence shown here is derived from an EMBL/GenBank/DDBJ whole genome shotgun (WGS) entry which is preliminary data.</text>
</comment>
<evidence type="ECO:0000256" key="1">
    <source>
        <dbReference type="ARBA" id="ARBA00004123"/>
    </source>
</evidence>
<comment type="subcellular location">
    <subcellularLocation>
        <location evidence="1">Nucleus</location>
    </subcellularLocation>
</comment>
<dbReference type="InterPro" id="IPR022905">
    <property type="entry name" value="Rpo11-like"/>
</dbReference>
<feature type="domain" description="DNA-directed RNA polymerase RBP11-like dimerisation" evidence="7">
    <location>
        <begin position="10"/>
        <end position="83"/>
    </location>
</feature>
<keyword evidence="9" id="KW-1185">Reference proteome</keyword>
<evidence type="ECO:0000259" key="7">
    <source>
        <dbReference type="Pfam" id="PF13656"/>
    </source>
</evidence>
<dbReference type="InterPro" id="IPR036603">
    <property type="entry name" value="RBP11-like"/>
</dbReference>
<sequence length="104" mass="11671">MDGEATDFFAATFSIEEEDHTLANSLRFFLNKNPHVSFCGYSMPHPSEELVNLRVQTTGQVTAMQAVKAACEDLQQVCGHMRSTLTSAVAKYQQDEQAREQQTR</sequence>
<evidence type="ECO:0000256" key="6">
    <source>
        <dbReference type="ARBA" id="ARBA00025751"/>
    </source>
</evidence>
<dbReference type="GO" id="GO:0005736">
    <property type="term" value="C:RNA polymerase I complex"/>
    <property type="evidence" value="ECO:0007669"/>
    <property type="project" value="TreeGrafter"/>
</dbReference>
<gene>
    <name evidence="8" type="ORF">TSOC_005459</name>
</gene>
<evidence type="ECO:0000256" key="5">
    <source>
        <dbReference type="ARBA" id="ARBA00023242"/>
    </source>
</evidence>
<evidence type="ECO:0000256" key="2">
    <source>
        <dbReference type="ARBA" id="ARBA00022079"/>
    </source>
</evidence>
<dbReference type="GO" id="GO:0003677">
    <property type="term" value="F:DNA binding"/>
    <property type="evidence" value="ECO:0007669"/>
    <property type="project" value="InterPro"/>
</dbReference>
<dbReference type="HAMAP" id="MF_00261">
    <property type="entry name" value="RNApol_arch_Rpo11"/>
    <property type="match status" value="1"/>
</dbReference>
<dbReference type="AlphaFoldDB" id="A0A2J8A664"/>
<evidence type="ECO:0000313" key="8">
    <source>
        <dbReference type="EMBL" id="PNH08016.1"/>
    </source>
</evidence>
<comment type="similarity">
    <text evidence="6">Belongs to the archaeal Rpo11/eukaryotic RPB11/RPC19 RNA polymerase subunit family.</text>
</comment>
<dbReference type="Pfam" id="PF13656">
    <property type="entry name" value="RNA_pol_L_2"/>
    <property type="match status" value="1"/>
</dbReference>
<keyword evidence="3 8" id="KW-0240">DNA-directed RNA polymerase</keyword>
<protein>
    <recommendedName>
        <fullName evidence="2">DNA-directed RNA polymerases I and III subunit RPAC2</fullName>
    </recommendedName>
</protein>
<evidence type="ECO:0000256" key="4">
    <source>
        <dbReference type="ARBA" id="ARBA00023163"/>
    </source>
</evidence>
<name>A0A2J8A664_9CHLO</name>
<dbReference type="OrthoDB" id="510325at2759"/>
<dbReference type="SUPFAM" id="SSF55257">
    <property type="entry name" value="RBP11-like subunits of RNA polymerase"/>
    <property type="match status" value="1"/>
</dbReference>
<dbReference type="FunFam" id="3.30.1360.10:FF:000006">
    <property type="entry name" value="DNA-directed RNA polymerases I and III subunit RPAC2"/>
    <property type="match status" value="1"/>
</dbReference>
<evidence type="ECO:0000256" key="3">
    <source>
        <dbReference type="ARBA" id="ARBA00022478"/>
    </source>
</evidence>
<dbReference type="GO" id="GO:0046983">
    <property type="term" value="F:protein dimerization activity"/>
    <property type="evidence" value="ECO:0007669"/>
    <property type="project" value="InterPro"/>
</dbReference>
<keyword evidence="4" id="KW-0804">Transcription</keyword>
<reference evidence="8 9" key="1">
    <citation type="journal article" date="2017" name="Mol. Biol. Evol.">
        <title>The 4-celled Tetrabaena socialis nuclear genome reveals the essential components for genetic control of cell number at the origin of multicellularity in the volvocine lineage.</title>
        <authorList>
            <person name="Featherston J."/>
            <person name="Arakaki Y."/>
            <person name="Hanschen E.R."/>
            <person name="Ferris P.J."/>
            <person name="Michod R.E."/>
            <person name="Olson B.J.S.C."/>
            <person name="Nozaki H."/>
            <person name="Durand P.M."/>
        </authorList>
    </citation>
    <scope>NUCLEOTIDE SEQUENCE [LARGE SCALE GENOMIC DNA]</scope>
    <source>
        <strain evidence="8 9">NIES-571</strain>
    </source>
</reference>
<dbReference type="GO" id="GO:0003899">
    <property type="term" value="F:DNA-directed RNA polymerase activity"/>
    <property type="evidence" value="ECO:0007669"/>
    <property type="project" value="InterPro"/>
</dbReference>
<dbReference type="GO" id="GO:0006383">
    <property type="term" value="P:transcription by RNA polymerase III"/>
    <property type="evidence" value="ECO:0007669"/>
    <property type="project" value="TreeGrafter"/>
</dbReference>
<keyword evidence="5" id="KW-0539">Nucleus</keyword>
<dbReference type="Gene3D" id="3.30.1360.10">
    <property type="entry name" value="RNA polymerase, RBP11-like subunit"/>
    <property type="match status" value="1"/>
</dbReference>
<dbReference type="PROSITE" id="PS01154">
    <property type="entry name" value="RNA_POL_L_13KD"/>
    <property type="match status" value="1"/>
</dbReference>
<dbReference type="GO" id="GO:0006362">
    <property type="term" value="P:transcription elongation by RNA polymerase I"/>
    <property type="evidence" value="ECO:0007669"/>
    <property type="project" value="TreeGrafter"/>
</dbReference>
<dbReference type="InterPro" id="IPR009025">
    <property type="entry name" value="RBP11-like_dimer"/>
</dbReference>
<dbReference type="PANTHER" id="PTHR13946:SF28">
    <property type="entry name" value="DNA-DIRECTED RNA POLYMERASES I AND III SUBUNIT RPAC2"/>
    <property type="match status" value="1"/>
</dbReference>
<accession>A0A2J8A664</accession>
<dbReference type="GO" id="GO:0005666">
    <property type="term" value="C:RNA polymerase III complex"/>
    <property type="evidence" value="ECO:0007669"/>
    <property type="project" value="TreeGrafter"/>
</dbReference>
<dbReference type="PANTHER" id="PTHR13946">
    <property type="entry name" value="DNA-DIRECTED RNA POLYMERASE I,II,III"/>
    <property type="match status" value="1"/>
</dbReference>
<proteinExistence type="inferred from homology"/>
<dbReference type="CDD" id="cd07029">
    <property type="entry name" value="RNAP_I_III_AC19"/>
    <property type="match status" value="1"/>
</dbReference>
<dbReference type="EMBL" id="PGGS01000149">
    <property type="protein sequence ID" value="PNH08016.1"/>
    <property type="molecule type" value="Genomic_DNA"/>
</dbReference>
<organism evidence="8 9">
    <name type="scientific">Tetrabaena socialis</name>
    <dbReference type="NCBI Taxonomy" id="47790"/>
    <lineage>
        <taxon>Eukaryota</taxon>
        <taxon>Viridiplantae</taxon>
        <taxon>Chlorophyta</taxon>
        <taxon>core chlorophytes</taxon>
        <taxon>Chlorophyceae</taxon>
        <taxon>CS clade</taxon>
        <taxon>Chlamydomonadales</taxon>
        <taxon>Tetrabaenaceae</taxon>
        <taxon>Tetrabaena</taxon>
    </lineage>
</organism>
<dbReference type="InterPro" id="IPR033898">
    <property type="entry name" value="RNAP_AC19"/>
</dbReference>
<dbReference type="Proteomes" id="UP000236333">
    <property type="component" value="Unassembled WGS sequence"/>
</dbReference>
<dbReference type="InterPro" id="IPR008193">
    <property type="entry name" value="RNA_pol_Rpb11_13-16kDa_CS"/>
</dbReference>
<evidence type="ECO:0000313" key="9">
    <source>
        <dbReference type="Proteomes" id="UP000236333"/>
    </source>
</evidence>